<dbReference type="Pfam" id="PF05362">
    <property type="entry name" value="Lon_C"/>
    <property type="match status" value="1"/>
</dbReference>
<dbReference type="Proteomes" id="UP000293142">
    <property type="component" value="Unassembled WGS sequence"/>
</dbReference>
<reference evidence="5 6" key="1">
    <citation type="submission" date="2019-02" db="EMBL/GenBank/DDBJ databases">
        <title>Paenibacillus sp. nov., isolated from surface-sterilized tissue of Thalictrum simplex L.</title>
        <authorList>
            <person name="Tuo L."/>
        </authorList>
    </citation>
    <scope>NUCLEOTIDE SEQUENCE [LARGE SCALE GENOMIC DNA]</scope>
    <source>
        <strain evidence="5 6">N2SHLJ1</strain>
    </source>
</reference>
<feature type="transmembrane region" description="Helical" evidence="2">
    <location>
        <begin position="12"/>
        <end position="38"/>
    </location>
</feature>
<dbReference type="InterPro" id="IPR008269">
    <property type="entry name" value="Lon_proteolytic"/>
</dbReference>
<dbReference type="InterPro" id="IPR001478">
    <property type="entry name" value="PDZ"/>
</dbReference>
<dbReference type="GO" id="GO:0005524">
    <property type="term" value="F:ATP binding"/>
    <property type="evidence" value="ECO:0007669"/>
    <property type="project" value="InterPro"/>
</dbReference>
<keyword evidence="1" id="KW-0720">Serine protease</keyword>
<protein>
    <recommendedName>
        <fullName evidence="1">endopeptidase La</fullName>
        <ecNumber evidence="1">3.4.21.53</ecNumber>
    </recommendedName>
</protein>
<dbReference type="NCBIfam" id="NF041438">
    <property type="entry name" value="SepM_fam_S16"/>
    <property type="match status" value="1"/>
</dbReference>
<proteinExistence type="inferred from homology"/>
<keyword evidence="1" id="KW-0645">Protease</keyword>
<evidence type="ECO:0000313" key="6">
    <source>
        <dbReference type="Proteomes" id="UP000293142"/>
    </source>
</evidence>
<keyword evidence="2" id="KW-0812">Transmembrane</keyword>
<dbReference type="PROSITE" id="PS51786">
    <property type="entry name" value="LON_PROTEOLYTIC"/>
    <property type="match status" value="1"/>
</dbReference>
<keyword evidence="6" id="KW-1185">Reference proteome</keyword>
<comment type="caution">
    <text evidence="5">The sequence shown here is derived from an EMBL/GenBank/DDBJ whole genome shotgun (WGS) entry which is preliminary data.</text>
</comment>
<dbReference type="InterPro" id="IPR020568">
    <property type="entry name" value="Ribosomal_Su5_D2-typ_SF"/>
</dbReference>
<dbReference type="PROSITE" id="PS50106">
    <property type="entry name" value="PDZ"/>
    <property type="match status" value="1"/>
</dbReference>
<keyword evidence="2" id="KW-0472">Membrane</keyword>
<dbReference type="Gene3D" id="3.30.230.10">
    <property type="match status" value="1"/>
</dbReference>
<dbReference type="SUPFAM" id="SSF54211">
    <property type="entry name" value="Ribosomal protein S5 domain 2-like"/>
    <property type="match status" value="1"/>
</dbReference>
<dbReference type="GO" id="GO:0006508">
    <property type="term" value="P:proteolysis"/>
    <property type="evidence" value="ECO:0007669"/>
    <property type="project" value="UniProtKB-KW"/>
</dbReference>
<organism evidence="5 6">
    <name type="scientific">Paenibacillus thalictri</name>
    <dbReference type="NCBI Taxonomy" id="2527873"/>
    <lineage>
        <taxon>Bacteria</taxon>
        <taxon>Bacillati</taxon>
        <taxon>Bacillota</taxon>
        <taxon>Bacilli</taxon>
        <taxon>Bacillales</taxon>
        <taxon>Paenibacillaceae</taxon>
        <taxon>Paenibacillus</taxon>
    </lineage>
</organism>
<evidence type="ECO:0000256" key="1">
    <source>
        <dbReference type="PROSITE-ProRule" id="PRU01122"/>
    </source>
</evidence>
<accession>A0A4Q9DS23</accession>
<evidence type="ECO:0000259" key="3">
    <source>
        <dbReference type="PROSITE" id="PS50106"/>
    </source>
</evidence>
<dbReference type="GO" id="GO:0004252">
    <property type="term" value="F:serine-type endopeptidase activity"/>
    <property type="evidence" value="ECO:0007669"/>
    <property type="project" value="UniProtKB-UniRule"/>
</dbReference>
<dbReference type="InterPro" id="IPR027065">
    <property type="entry name" value="Lon_Prtase"/>
</dbReference>
<dbReference type="EMBL" id="SIRE01000011">
    <property type="protein sequence ID" value="TBL77685.1"/>
    <property type="molecule type" value="Genomic_DNA"/>
</dbReference>
<evidence type="ECO:0000256" key="2">
    <source>
        <dbReference type="SAM" id="Phobius"/>
    </source>
</evidence>
<dbReference type="Gene3D" id="2.30.42.10">
    <property type="match status" value="1"/>
</dbReference>
<dbReference type="PANTHER" id="PTHR10046">
    <property type="entry name" value="ATP DEPENDENT LON PROTEASE FAMILY MEMBER"/>
    <property type="match status" value="1"/>
</dbReference>
<comment type="catalytic activity">
    <reaction evidence="1">
        <text>Hydrolysis of proteins in presence of ATP.</text>
        <dbReference type="EC" id="3.4.21.53"/>
    </reaction>
</comment>
<feature type="active site" evidence="1">
    <location>
        <position position="299"/>
    </location>
</feature>
<evidence type="ECO:0000259" key="4">
    <source>
        <dbReference type="PROSITE" id="PS51786"/>
    </source>
</evidence>
<dbReference type="AlphaFoldDB" id="A0A4Q9DS23"/>
<feature type="active site" evidence="1">
    <location>
        <position position="254"/>
    </location>
</feature>
<feature type="domain" description="Lon proteolytic" evidence="4">
    <location>
        <begin position="247"/>
        <end position="362"/>
    </location>
</feature>
<keyword evidence="2" id="KW-1133">Transmembrane helix</keyword>
<dbReference type="InterPro" id="IPR014721">
    <property type="entry name" value="Ribsml_uS5_D2-typ_fold_subgr"/>
</dbReference>
<evidence type="ECO:0000313" key="5">
    <source>
        <dbReference type="EMBL" id="TBL77685.1"/>
    </source>
</evidence>
<dbReference type="GO" id="GO:0030163">
    <property type="term" value="P:protein catabolic process"/>
    <property type="evidence" value="ECO:0007669"/>
    <property type="project" value="InterPro"/>
</dbReference>
<dbReference type="EC" id="3.4.21.53" evidence="1"/>
<keyword evidence="1" id="KW-0378">Hydrolase</keyword>
<dbReference type="GO" id="GO:0004176">
    <property type="term" value="F:ATP-dependent peptidase activity"/>
    <property type="evidence" value="ECO:0007669"/>
    <property type="project" value="UniProtKB-UniRule"/>
</dbReference>
<comment type="similarity">
    <text evidence="1">Belongs to the peptidase S16 family.</text>
</comment>
<dbReference type="Pfam" id="PF13180">
    <property type="entry name" value="PDZ_2"/>
    <property type="match status" value="1"/>
</dbReference>
<dbReference type="SMART" id="SM00228">
    <property type="entry name" value="PDZ"/>
    <property type="match status" value="1"/>
</dbReference>
<feature type="domain" description="PDZ" evidence="3">
    <location>
        <begin position="110"/>
        <end position="195"/>
    </location>
</feature>
<gene>
    <name evidence="5" type="ORF">EYB31_16200</name>
</gene>
<dbReference type="SUPFAM" id="SSF50156">
    <property type="entry name" value="PDZ domain-like"/>
    <property type="match status" value="1"/>
</dbReference>
<dbReference type="InterPro" id="IPR036034">
    <property type="entry name" value="PDZ_sf"/>
</dbReference>
<name>A0A4Q9DS23_9BACL</name>
<sequence>MERGPAHRIRNSRIVVSVFIGLVLMYLLVFMPLPMFIFQPGTADPIKPMVRVKGGDAEEKGAFMLTTVRVSDASITSLLVAMVHPYEDIYFKKDIFKNGENEREYTQRQEIVMQSSQMNAIQAAYRKLNIPFHIQNDGLVVVRTLPGYPAEKELIAGDSIVKINQDPVKSSAELNELMKSKKPGNTIVVTYKRKGEEKAANLTLTALPAEKDANGNVTSERAGLGIVPADVQSIKADQDGKQVKIKAGEIGGPSAGLMFSLEIYNKLTPGDLSKGYRIAGTGTISAKGTVGSIGGIEHKIIAASKAKADIFFAPKDETAEASGGTPARNYSDAKKRADDIHTKMKIVPVGTLDEAIAYLQQLEPKS</sequence>
<dbReference type="RefSeq" id="WP_131014401.1">
    <property type="nucleotide sequence ID" value="NZ_SIRE01000011.1"/>
</dbReference>
<dbReference type="OrthoDB" id="2356897at2"/>